<evidence type="ECO:0000313" key="1">
    <source>
        <dbReference type="EMBL" id="GHF32343.1"/>
    </source>
</evidence>
<proteinExistence type="predicted"/>
<name>A0ABQ3JHW0_9DEIO</name>
<dbReference type="EMBL" id="BNAJ01000001">
    <property type="protein sequence ID" value="GHF32343.1"/>
    <property type="molecule type" value="Genomic_DNA"/>
</dbReference>
<comment type="caution">
    <text evidence="1">The sequence shown here is derived from an EMBL/GenBank/DDBJ whole genome shotgun (WGS) entry which is preliminary data.</text>
</comment>
<gene>
    <name evidence="1" type="ORF">GCM10017781_06230</name>
</gene>
<reference evidence="2" key="1">
    <citation type="journal article" date="2019" name="Int. J. Syst. Evol. Microbiol.">
        <title>The Global Catalogue of Microorganisms (GCM) 10K type strain sequencing project: providing services to taxonomists for standard genome sequencing and annotation.</title>
        <authorList>
            <consortium name="The Broad Institute Genomics Platform"/>
            <consortium name="The Broad Institute Genome Sequencing Center for Infectious Disease"/>
            <person name="Wu L."/>
            <person name="Ma J."/>
        </authorList>
    </citation>
    <scope>NUCLEOTIDE SEQUENCE [LARGE SCALE GENOMIC DNA]</scope>
    <source>
        <strain evidence="2">CGMCC 1.18437</strain>
    </source>
</reference>
<protein>
    <submittedName>
        <fullName evidence="1">Uncharacterized protein</fullName>
    </submittedName>
</protein>
<dbReference type="Proteomes" id="UP000619376">
    <property type="component" value="Unassembled WGS sequence"/>
</dbReference>
<keyword evidence="2" id="KW-1185">Reference proteome</keyword>
<sequence length="140" mass="15226">MSRGKPVTRPTRPRAPRPVFPFAVTLRATAMIFEGDGRPVLYICAEDHGSMPRPYRVPEDARVTVTAPRPLPDVHGRMLLPAGSCAAFETATARTVLHLRAVRACRELLEAVEAHAQAVQAWRAARAHFENHAGNGEGAA</sequence>
<evidence type="ECO:0000313" key="2">
    <source>
        <dbReference type="Proteomes" id="UP000619376"/>
    </source>
</evidence>
<organism evidence="1 2">
    <name type="scientific">Deinococcus metalli</name>
    <dbReference type="NCBI Taxonomy" id="1141878"/>
    <lineage>
        <taxon>Bacteria</taxon>
        <taxon>Thermotogati</taxon>
        <taxon>Deinococcota</taxon>
        <taxon>Deinococci</taxon>
        <taxon>Deinococcales</taxon>
        <taxon>Deinococcaceae</taxon>
        <taxon>Deinococcus</taxon>
    </lineage>
</organism>
<accession>A0ABQ3JHW0</accession>